<name>A0A927U8G9_9FIRM</name>
<feature type="transmembrane region" description="Helical" evidence="1">
    <location>
        <begin position="12"/>
        <end position="31"/>
    </location>
</feature>
<evidence type="ECO:0000313" key="2">
    <source>
        <dbReference type="EMBL" id="MBE5919027.1"/>
    </source>
</evidence>
<dbReference type="Pfam" id="PF14264">
    <property type="entry name" value="Glucos_trans_II"/>
    <property type="match status" value="1"/>
</dbReference>
<evidence type="ECO:0000256" key="1">
    <source>
        <dbReference type="SAM" id="Phobius"/>
    </source>
</evidence>
<accession>A0A927U8G9</accession>
<evidence type="ECO:0008006" key="4">
    <source>
        <dbReference type="Google" id="ProtNLM"/>
    </source>
</evidence>
<feature type="transmembrane region" description="Helical" evidence="1">
    <location>
        <begin position="101"/>
        <end position="119"/>
    </location>
</feature>
<feature type="transmembrane region" description="Helical" evidence="1">
    <location>
        <begin position="355"/>
        <end position="374"/>
    </location>
</feature>
<feature type="transmembrane region" description="Helical" evidence="1">
    <location>
        <begin position="73"/>
        <end position="94"/>
    </location>
</feature>
<dbReference type="Proteomes" id="UP000766246">
    <property type="component" value="Unassembled WGS sequence"/>
</dbReference>
<organism evidence="2 3">
    <name type="scientific">Pseudobutyrivibrio ruminis</name>
    <dbReference type="NCBI Taxonomy" id="46206"/>
    <lineage>
        <taxon>Bacteria</taxon>
        <taxon>Bacillati</taxon>
        <taxon>Bacillota</taxon>
        <taxon>Clostridia</taxon>
        <taxon>Lachnospirales</taxon>
        <taxon>Lachnospiraceae</taxon>
        <taxon>Pseudobutyrivibrio</taxon>
    </lineage>
</organism>
<keyword evidence="1" id="KW-1133">Transmembrane helix</keyword>
<keyword evidence="1" id="KW-0812">Transmembrane</keyword>
<sequence>MEEMIRKIYKPVLITWIVSALCYLPFIAKGLTNSVDGLWASTYYQAGNIELGSGRWALLFLDKARLGYGAEPFSTLLALLFLSMAAYISISMFMDIRKSNYVYAMLITCCTSTCCILAYRFTSANYCFGVLLSVLSVYFVLRESDEKKVRIRNTIIAIAILIFSTGIYQVDLGVFAVLVILNMMKLIYKEDNRNCFRVFKVSAVVFVVSCILYKIAWNVCMMARHISASSYNGADSVSVFGMLSGIPSGLCVIYKAWSDYFSFTQGNYVLAPIRAFVAFVLFIALFVVGVRKLAKQPKNAIIYGILWVLLPVAANIAIILAPSMKTVMMQMTVPMAFALPLAMCFLDEIGIIRKWTISALCIILLYGNIFAVGADIDAMAQGSNSSNMIMNNIAVTLNQKQLLSDDYDYAFFGNISANELFKKNELYDMASPYAKFGTMQTKPDMVHKSYIGLLDDIGLDLEIVDNEKYLELYDSGILDNMPAYPEEGSIIEKDGVVIVKVSDDYIFGKYG</sequence>
<feature type="transmembrane region" description="Helical" evidence="1">
    <location>
        <begin position="327"/>
        <end position="346"/>
    </location>
</feature>
<protein>
    <recommendedName>
        <fullName evidence="4">Glucosyl transferase GtrII</fullName>
    </recommendedName>
</protein>
<reference evidence="2" key="1">
    <citation type="submission" date="2019-04" db="EMBL/GenBank/DDBJ databases">
        <title>Evolution of Biomass-Degrading Anaerobic Consortia Revealed by Metagenomics.</title>
        <authorList>
            <person name="Peng X."/>
        </authorList>
    </citation>
    <scope>NUCLEOTIDE SEQUENCE</scope>
    <source>
        <strain evidence="2">SIG311</strain>
    </source>
</reference>
<keyword evidence="1" id="KW-0472">Membrane</keyword>
<feature type="transmembrane region" description="Helical" evidence="1">
    <location>
        <begin position="125"/>
        <end position="141"/>
    </location>
</feature>
<comment type="caution">
    <text evidence="2">The sequence shown here is derived from an EMBL/GenBank/DDBJ whole genome shotgun (WGS) entry which is preliminary data.</text>
</comment>
<dbReference type="InterPro" id="IPR025686">
    <property type="entry name" value="Glucos_trans_II"/>
</dbReference>
<proteinExistence type="predicted"/>
<evidence type="ECO:0000313" key="3">
    <source>
        <dbReference type="Proteomes" id="UP000766246"/>
    </source>
</evidence>
<feature type="transmembrane region" description="Helical" evidence="1">
    <location>
        <begin position="153"/>
        <end position="178"/>
    </location>
</feature>
<dbReference type="EMBL" id="SVER01000008">
    <property type="protein sequence ID" value="MBE5919027.1"/>
    <property type="molecule type" value="Genomic_DNA"/>
</dbReference>
<feature type="transmembrane region" description="Helical" evidence="1">
    <location>
        <begin position="198"/>
        <end position="216"/>
    </location>
</feature>
<feature type="transmembrane region" description="Helical" evidence="1">
    <location>
        <begin position="269"/>
        <end position="288"/>
    </location>
</feature>
<feature type="transmembrane region" description="Helical" evidence="1">
    <location>
        <begin position="237"/>
        <end position="257"/>
    </location>
</feature>
<dbReference type="AlphaFoldDB" id="A0A927U8G9"/>
<gene>
    <name evidence="2" type="ORF">E7272_04205</name>
</gene>
<feature type="transmembrane region" description="Helical" evidence="1">
    <location>
        <begin position="300"/>
        <end position="321"/>
    </location>
</feature>